<name>A0AAP0BKB0_9ASPA</name>
<comment type="caution">
    <text evidence="3">The sequence shown here is derived from an EMBL/GenBank/DDBJ whole genome shotgun (WGS) entry which is preliminary data.</text>
</comment>
<dbReference type="PANTHER" id="PTHR31704:SF37">
    <property type="entry name" value="HEAT SHOCK PROTEIN"/>
    <property type="match status" value="1"/>
</dbReference>
<sequence>MVKTKDGGVAAFWDNTDVLNFCDICIKEIELGNRPTTHFNKEGWRNVMIKFEEMTGKKYDKVQLKNKWDHLKKEWKLWTDLKRGETGLGWNASRKTIDASDEWWDERLKVLFHLCLLTCFL</sequence>
<reference evidence="3 4" key="1">
    <citation type="journal article" date="2022" name="Nat. Plants">
        <title>Genomes of leafy and leafless Platanthera orchids illuminate the evolution of mycoheterotrophy.</title>
        <authorList>
            <person name="Li M.H."/>
            <person name="Liu K.W."/>
            <person name="Li Z."/>
            <person name="Lu H.C."/>
            <person name="Ye Q.L."/>
            <person name="Zhang D."/>
            <person name="Wang J.Y."/>
            <person name="Li Y.F."/>
            <person name="Zhong Z.M."/>
            <person name="Liu X."/>
            <person name="Yu X."/>
            <person name="Liu D.K."/>
            <person name="Tu X.D."/>
            <person name="Liu B."/>
            <person name="Hao Y."/>
            <person name="Liao X.Y."/>
            <person name="Jiang Y.T."/>
            <person name="Sun W.H."/>
            <person name="Chen J."/>
            <person name="Chen Y.Q."/>
            <person name="Ai Y."/>
            <person name="Zhai J.W."/>
            <person name="Wu S.S."/>
            <person name="Zhou Z."/>
            <person name="Hsiao Y.Y."/>
            <person name="Wu W.L."/>
            <person name="Chen Y.Y."/>
            <person name="Lin Y.F."/>
            <person name="Hsu J.L."/>
            <person name="Li C.Y."/>
            <person name="Wang Z.W."/>
            <person name="Zhao X."/>
            <person name="Zhong W.Y."/>
            <person name="Ma X.K."/>
            <person name="Ma L."/>
            <person name="Huang J."/>
            <person name="Chen G.Z."/>
            <person name="Huang M.Z."/>
            <person name="Huang L."/>
            <person name="Peng D.H."/>
            <person name="Luo Y.B."/>
            <person name="Zou S.Q."/>
            <person name="Chen S.P."/>
            <person name="Lan S."/>
            <person name="Tsai W.C."/>
            <person name="Van de Peer Y."/>
            <person name="Liu Z.J."/>
        </authorList>
    </citation>
    <scope>NUCLEOTIDE SEQUENCE [LARGE SCALE GENOMIC DNA]</scope>
    <source>
        <strain evidence="3">Lor287</strain>
    </source>
</reference>
<accession>A0AAP0BKB0</accession>
<feature type="domain" description="Myb/SANT-like" evidence="1">
    <location>
        <begin position="13"/>
        <end position="106"/>
    </location>
</feature>
<dbReference type="PANTHER" id="PTHR31704">
    <property type="entry name" value="MYB/SANT-LIKE DNA-BINDING DOMAIN PROTEIN-RELATED"/>
    <property type="match status" value="1"/>
</dbReference>
<evidence type="ECO:0000313" key="4">
    <source>
        <dbReference type="Proteomes" id="UP001418222"/>
    </source>
</evidence>
<dbReference type="Proteomes" id="UP001418222">
    <property type="component" value="Unassembled WGS sequence"/>
</dbReference>
<protein>
    <recommendedName>
        <fullName evidence="1">Myb/SANT-like domain-containing protein</fullName>
    </recommendedName>
</protein>
<gene>
    <name evidence="3" type="ORF">KSP39_PZI009593</name>
    <name evidence="2" type="ORF">KSP39_PZI018339</name>
</gene>
<evidence type="ECO:0000313" key="3">
    <source>
        <dbReference type="EMBL" id="KAK8942709.1"/>
    </source>
</evidence>
<dbReference type="EMBL" id="JBBWWQ010000007">
    <property type="protein sequence ID" value="KAK8942709.1"/>
    <property type="molecule type" value="Genomic_DNA"/>
</dbReference>
<dbReference type="EMBL" id="JBBWWQ010000016">
    <property type="protein sequence ID" value="KAK8926320.1"/>
    <property type="molecule type" value="Genomic_DNA"/>
</dbReference>
<evidence type="ECO:0000259" key="1">
    <source>
        <dbReference type="Pfam" id="PF12776"/>
    </source>
</evidence>
<dbReference type="Pfam" id="PF12776">
    <property type="entry name" value="Myb_DNA-bind_3"/>
    <property type="match status" value="1"/>
</dbReference>
<organism evidence="3 4">
    <name type="scientific">Platanthera zijinensis</name>
    <dbReference type="NCBI Taxonomy" id="2320716"/>
    <lineage>
        <taxon>Eukaryota</taxon>
        <taxon>Viridiplantae</taxon>
        <taxon>Streptophyta</taxon>
        <taxon>Embryophyta</taxon>
        <taxon>Tracheophyta</taxon>
        <taxon>Spermatophyta</taxon>
        <taxon>Magnoliopsida</taxon>
        <taxon>Liliopsida</taxon>
        <taxon>Asparagales</taxon>
        <taxon>Orchidaceae</taxon>
        <taxon>Orchidoideae</taxon>
        <taxon>Orchideae</taxon>
        <taxon>Orchidinae</taxon>
        <taxon>Platanthera</taxon>
    </lineage>
</organism>
<dbReference type="InterPro" id="IPR024752">
    <property type="entry name" value="Myb/SANT-like_dom"/>
</dbReference>
<evidence type="ECO:0000313" key="2">
    <source>
        <dbReference type="EMBL" id="KAK8926320.1"/>
    </source>
</evidence>
<keyword evidence="4" id="KW-1185">Reference proteome</keyword>
<reference evidence="3" key="2">
    <citation type="submission" date="2024-02" db="EMBL/GenBank/DDBJ databases">
        <authorList>
            <person name="Li M.-H."/>
            <person name="Liu K.-W."/>
            <person name="Li Z."/>
            <person name="Lu H.-C."/>
            <person name="Ye Q.-L."/>
            <person name="Zhang D."/>
            <person name="Wang J.-Y."/>
            <person name="Li Y.-F."/>
            <person name="Zhong Z.-M."/>
            <person name="Liu X."/>
            <person name="Yu X."/>
            <person name="Liu D.-K."/>
            <person name="Tu X.-D."/>
            <person name="Liu B."/>
            <person name="Hao Y."/>
            <person name="Liao X.-Y."/>
            <person name="Jiang Y.-T."/>
            <person name="Sun W.-H."/>
            <person name="Chen J."/>
            <person name="Ai Y."/>
            <person name="Zhai J.-W."/>
            <person name="Wu S.-S."/>
            <person name="Zhou Z."/>
            <person name="Hsiao Y.-Y."/>
            <person name="Wu W.-L."/>
            <person name="Chen Y.-Y."/>
            <person name="Lin Y.-F."/>
            <person name="Hsu J.-L."/>
            <person name="Li C.-Y."/>
            <person name="Wang Z.-W."/>
            <person name="Zhao X."/>
            <person name="Zhong W.-Y."/>
            <person name="Ma X.-K."/>
            <person name="Ma L."/>
            <person name="Huang J."/>
            <person name="Chen G.-Z."/>
            <person name="Huang M.-Z."/>
            <person name="Huang L."/>
            <person name="Peng D.-H."/>
            <person name="Luo Y.-B."/>
            <person name="Zou S.-Q."/>
            <person name="Chen S.-P."/>
            <person name="Lan S."/>
            <person name="Tsai W.-C."/>
            <person name="Van De Peer Y."/>
            <person name="Liu Z.-J."/>
        </authorList>
    </citation>
    <scope>NUCLEOTIDE SEQUENCE</scope>
    <source>
        <strain evidence="3">Lor287</strain>
        <tissue evidence="3">Leaf</tissue>
    </source>
</reference>
<dbReference type="AlphaFoldDB" id="A0AAP0BKB0"/>
<proteinExistence type="predicted"/>